<comment type="caution">
    <text evidence="2">The sequence shown here is derived from an EMBL/GenBank/DDBJ whole genome shotgun (WGS) entry which is preliminary data.</text>
</comment>
<feature type="compositionally biased region" description="Basic and acidic residues" evidence="1">
    <location>
        <begin position="20"/>
        <end position="33"/>
    </location>
</feature>
<accession>A0A445EQ35</accession>
<evidence type="ECO:0000256" key="1">
    <source>
        <dbReference type="SAM" id="MobiDB-lite"/>
    </source>
</evidence>
<reference evidence="2 3" key="1">
    <citation type="submission" date="2019-01" db="EMBL/GenBank/DDBJ databases">
        <title>Sequencing of cultivated peanut Arachis hypogaea provides insights into genome evolution and oil improvement.</title>
        <authorList>
            <person name="Chen X."/>
        </authorList>
    </citation>
    <scope>NUCLEOTIDE SEQUENCE [LARGE SCALE GENOMIC DNA]</scope>
    <source>
        <strain evidence="3">cv. Fuhuasheng</strain>
        <tissue evidence="2">Leaves</tissue>
    </source>
</reference>
<dbReference type="EMBL" id="SDMP01000001">
    <property type="protein sequence ID" value="RYR77595.1"/>
    <property type="molecule type" value="Genomic_DNA"/>
</dbReference>
<evidence type="ECO:0000313" key="3">
    <source>
        <dbReference type="Proteomes" id="UP000289738"/>
    </source>
</evidence>
<dbReference type="AlphaFoldDB" id="A0A445EQ35"/>
<dbReference type="Proteomes" id="UP000289738">
    <property type="component" value="Chromosome A01"/>
</dbReference>
<gene>
    <name evidence="2" type="ORF">Ahy_A01g002117</name>
</gene>
<organism evidence="2 3">
    <name type="scientific">Arachis hypogaea</name>
    <name type="common">Peanut</name>
    <dbReference type="NCBI Taxonomy" id="3818"/>
    <lineage>
        <taxon>Eukaryota</taxon>
        <taxon>Viridiplantae</taxon>
        <taxon>Streptophyta</taxon>
        <taxon>Embryophyta</taxon>
        <taxon>Tracheophyta</taxon>
        <taxon>Spermatophyta</taxon>
        <taxon>Magnoliopsida</taxon>
        <taxon>eudicotyledons</taxon>
        <taxon>Gunneridae</taxon>
        <taxon>Pentapetalae</taxon>
        <taxon>rosids</taxon>
        <taxon>fabids</taxon>
        <taxon>Fabales</taxon>
        <taxon>Fabaceae</taxon>
        <taxon>Papilionoideae</taxon>
        <taxon>50 kb inversion clade</taxon>
        <taxon>dalbergioids sensu lato</taxon>
        <taxon>Dalbergieae</taxon>
        <taxon>Pterocarpus clade</taxon>
        <taxon>Arachis</taxon>
    </lineage>
</organism>
<keyword evidence="3" id="KW-1185">Reference proteome</keyword>
<proteinExistence type="predicted"/>
<name>A0A445EQ35_ARAHY</name>
<sequence>MACNVVQSPCHVPSSVADHNSSKPHENAPDHFVADGEQSNKVSMPCHCWMLLRLKVKRWILITRPCHCWMFGSEEIDLGHEVPDHSCLREDEMPSVGMCFAQLEMAHEFYVSYAKKVKDGFRRSRVKASTRKNTISAVGCKARIYVKFDKEKQEWIFLKVELRHSHPCSARKAVHYHEYRKLTMHAKCVIEDNDEAGIRPNKTFLTLTNEARAPSNLGFSEKDLRNYITARL</sequence>
<protein>
    <recommendedName>
        <fullName evidence="4">FAR1 domain-containing protein</fullName>
    </recommendedName>
</protein>
<dbReference type="PANTHER" id="PTHR47718">
    <property type="entry name" value="OS01G0519700 PROTEIN"/>
    <property type="match status" value="1"/>
</dbReference>
<evidence type="ECO:0000313" key="2">
    <source>
        <dbReference type="EMBL" id="RYR77595.1"/>
    </source>
</evidence>
<evidence type="ECO:0008006" key="4">
    <source>
        <dbReference type="Google" id="ProtNLM"/>
    </source>
</evidence>
<feature type="region of interest" description="Disordered" evidence="1">
    <location>
        <begin position="1"/>
        <end position="33"/>
    </location>
</feature>